<dbReference type="CDD" id="cd04301">
    <property type="entry name" value="NAT_SF"/>
    <property type="match status" value="2"/>
</dbReference>
<comment type="similarity">
    <text evidence="4">Belongs to the acetyltransferase family. MshD subfamily.</text>
</comment>
<dbReference type="InterPro" id="IPR000182">
    <property type="entry name" value="GNAT_dom"/>
</dbReference>
<dbReference type="HAMAP" id="MF_01698">
    <property type="entry name" value="MshD"/>
    <property type="match status" value="1"/>
</dbReference>
<reference evidence="7 8" key="1">
    <citation type="submission" date="2019-06" db="EMBL/GenBank/DDBJ databases">
        <title>Sequencing the genomes of 1000 actinobacteria strains.</title>
        <authorList>
            <person name="Klenk H.-P."/>
        </authorList>
    </citation>
    <scope>NUCLEOTIDE SEQUENCE [LARGE SCALE GENOMIC DNA]</scope>
    <source>
        <strain evidence="7 8">DSM 24617</strain>
    </source>
</reference>
<keyword evidence="2 4" id="KW-0677">Repeat</keyword>
<feature type="binding site" evidence="4">
    <location>
        <begin position="255"/>
        <end position="257"/>
    </location>
    <ligand>
        <name>acetyl-CoA</name>
        <dbReference type="ChEBI" id="CHEBI:57288"/>
        <label>2</label>
    </ligand>
</feature>
<comment type="caution">
    <text evidence="4">Lacks conserved residue(s) required for the propagation of feature annotation.</text>
</comment>
<comment type="subunit">
    <text evidence="4">Monomer.</text>
</comment>
<feature type="binding site" evidence="4">
    <location>
        <position position="196"/>
    </location>
    <ligand>
        <name>1D-myo-inositol 2-(L-cysteinylamino)-2-deoxy-alpha-D-glucopyranoside</name>
        <dbReference type="ChEBI" id="CHEBI:58887"/>
    </ligand>
</feature>
<protein>
    <recommendedName>
        <fullName evidence="4">Mycothiol acetyltransferase</fullName>
        <shortName evidence="4">MSH acetyltransferase</shortName>
        <ecNumber evidence="4">2.3.1.189</ecNumber>
    </recommendedName>
    <alternativeName>
        <fullName evidence="4">Mycothiol synthase</fullName>
    </alternativeName>
</protein>
<organism evidence="7 8">
    <name type="scientific">Barrientosiimonas humi</name>
    <dbReference type="NCBI Taxonomy" id="999931"/>
    <lineage>
        <taxon>Bacteria</taxon>
        <taxon>Bacillati</taxon>
        <taxon>Actinomycetota</taxon>
        <taxon>Actinomycetes</taxon>
        <taxon>Micrococcales</taxon>
        <taxon>Dermacoccaceae</taxon>
        <taxon>Barrientosiimonas</taxon>
    </lineage>
</organism>
<evidence type="ECO:0000259" key="6">
    <source>
        <dbReference type="PROSITE" id="PS51186"/>
    </source>
</evidence>
<dbReference type="PIRSF" id="PIRSF021524">
    <property type="entry name" value="MSH_acetyltransferase"/>
    <property type="match status" value="1"/>
</dbReference>
<evidence type="ECO:0000256" key="5">
    <source>
        <dbReference type="SAM" id="MobiDB-lite"/>
    </source>
</evidence>
<dbReference type="InterPro" id="IPR017813">
    <property type="entry name" value="Mycothiol_AcTrfase"/>
</dbReference>
<evidence type="ECO:0000256" key="2">
    <source>
        <dbReference type="ARBA" id="ARBA00022737"/>
    </source>
</evidence>
<dbReference type="InterPro" id="IPR016181">
    <property type="entry name" value="Acyl_CoA_acyltransferase"/>
</dbReference>
<comment type="catalytic activity">
    <reaction evidence="4">
        <text>1D-myo-inositol 2-(L-cysteinylamino)-2-deoxy-alpha-D-glucopyranoside + acetyl-CoA = mycothiol + CoA + H(+)</text>
        <dbReference type="Rhea" id="RHEA:26172"/>
        <dbReference type="ChEBI" id="CHEBI:15378"/>
        <dbReference type="ChEBI" id="CHEBI:16768"/>
        <dbReference type="ChEBI" id="CHEBI:57287"/>
        <dbReference type="ChEBI" id="CHEBI:57288"/>
        <dbReference type="ChEBI" id="CHEBI:58887"/>
        <dbReference type="EC" id="2.3.1.189"/>
    </reaction>
</comment>
<dbReference type="PANTHER" id="PTHR43617">
    <property type="entry name" value="L-AMINO ACID N-ACETYLTRANSFERASE"/>
    <property type="match status" value="1"/>
</dbReference>
<comment type="caution">
    <text evidence="7">The sequence shown here is derived from an EMBL/GenBank/DDBJ whole genome shotgun (WGS) entry which is preliminary data.</text>
</comment>
<evidence type="ECO:0000313" key="7">
    <source>
        <dbReference type="EMBL" id="TQL34434.1"/>
    </source>
</evidence>
<dbReference type="Pfam" id="PF00583">
    <property type="entry name" value="Acetyltransf_1"/>
    <property type="match status" value="2"/>
</dbReference>
<name>A0A542XF32_9MICO</name>
<dbReference type="NCBIfam" id="TIGR03448">
    <property type="entry name" value="mycothiol_MshD"/>
    <property type="match status" value="1"/>
</dbReference>
<dbReference type="EMBL" id="VFOK01000001">
    <property type="protein sequence ID" value="TQL34434.1"/>
    <property type="molecule type" value="Genomic_DNA"/>
</dbReference>
<evidence type="ECO:0000256" key="3">
    <source>
        <dbReference type="ARBA" id="ARBA00023315"/>
    </source>
</evidence>
<dbReference type="InterPro" id="IPR050276">
    <property type="entry name" value="MshD_Acetyltransferase"/>
</dbReference>
<evidence type="ECO:0000256" key="4">
    <source>
        <dbReference type="HAMAP-Rule" id="MF_01698"/>
    </source>
</evidence>
<feature type="binding site" evidence="4">
    <location>
        <position position="53"/>
    </location>
    <ligand>
        <name>1D-myo-inositol 2-(L-cysteinylamino)-2-deoxy-alpha-D-glucopyranoside</name>
        <dbReference type="ChEBI" id="CHEBI:58887"/>
    </ligand>
</feature>
<feature type="binding site" evidence="4">
    <location>
        <position position="289"/>
    </location>
    <ligand>
        <name>1D-myo-inositol 2-(L-cysteinylamino)-2-deoxy-alpha-D-glucopyranoside</name>
        <dbReference type="ChEBI" id="CHEBI:58887"/>
    </ligand>
</feature>
<gene>
    <name evidence="4" type="primary">mshD</name>
    <name evidence="7" type="ORF">FB554_2604</name>
</gene>
<comment type="function">
    <text evidence="4">Catalyzes the transfer of acetyl from acetyl-CoA to desacetylmycothiol (Cys-GlcN-Ins) to form mycothiol.</text>
</comment>
<keyword evidence="1 4" id="KW-0808">Transferase</keyword>
<feature type="binding site" evidence="4">
    <location>
        <begin position="97"/>
        <end position="99"/>
    </location>
    <ligand>
        <name>acetyl-CoA</name>
        <dbReference type="ChEBI" id="CHEBI:57288"/>
        <label>1</label>
    </ligand>
</feature>
<feature type="binding site" evidence="4">
    <location>
        <position position="251"/>
    </location>
    <ligand>
        <name>1D-myo-inositol 2-(L-cysteinylamino)-2-deoxy-alpha-D-glucopyranoside</name>
        <dbReference type="ChEBI" id="CHEBI:58887"/>
    </ligand>
</feature>
<dbReference type="PROSITE" id="PS51186">
    <property type="entry name" value="GNAT"/>
    <property type="match status" value="1"/>
</dbReference>
<keyword evidence="8" id="KW-1185">Reference proteome</keyword>
<accession>A0A542XF32</accession>
<feature type="binding site" evidence="4">
    <location>
        <begin position="262"/>
        <end position="268"/>
    </location>
    <ligand>
        <name>acetyl-CoA</name>
        <dbReference type="ChEBI" id="CHEBI:57288"/>
        <label>2</label>
    </ligand>
</feature>
<dbReference type="Proteomes" id="UP000318336">
    <property type="component" value="Unassembled WGS sequence"/>
</dbReference>
<keyword evidence="3 4" id="KW-0012">Acyltransferase</keyword>
<dbReference type="AlphaFoldDB" id="A0A542XF32"/>
<dbReference type="SUPFAM" id="SSF55729">
    <property type="entry name" value="Acyl-CoA N-acyltransferases (Nat)"/>
    <property type="match status" value="1"/>
</dbReference>
<evidence type="ECO:0000256" key="1">
    <source>
        <dbReference type="ARBA" id="ARBA00022679"/>
    </source>
</evidence>
<feature type="binding site" evidence="4">
    <location>
        <position position="237"/>
    </location>
    <ligand>
        <name>1D-myo-inositol 2-(L-cysteinylamino)-2-deoxy-alpha-D-glucopyranoside</name>
        <dbReference type="ChEBI" id="CHEBI:58887"/>
    </ligand>
</feature>
<dbReference type="GO" id="GO:0008999">
    <property type="term" value="F:protein-N-terminal-alanine acetyltransferase activity"/>
    <property type="evidence" value="ECO:0007669"/>
    <property type="project" value="TreeGrafter"/>
</dbReference>
<proteinExistence type="inferred from homology"/>
<sequence>MPPRPATRPRRTEPDPTPPAGCETLGGMSDPVQQVEELAAAATEVDGVAPFSEQPLLDLRSHAGSSEVPASLRPVVVEGRLVAAALHPDDDPDSVEVVVHPDHRRRGLGGELVRAVLADRPAARFWAHGNLPAARAAARATGLELVRELLRMERELGPTSVGGVLPEGFSARAFEPGRDEEAWLAVNAAAFAHHPEQGRMTRTDLDRRTAEPWFDPAGLILVHDDTTGALAGSHWTKVPTDQAEGEPRRGEVYVVAVAPAYQGRGLARPVTELGLAHLASVGIDVVELYVEGDNTPALRTYERQGFTRAATDAMYARAVHGAVPK</sequence>
<dbReference type="PANTHER" id="PTHR43617:SF31">
    <property type="entry name" value="MYCOTHIOL ACETYLTRANSFERASE"/>
    <property type="match status" value="1"/>
</dbReference>
<feature type="binding site" evidence="4">
    <location>
        <begin position="294"/>
        <end position="299"/>
    </location>
    <ligand>
        <name>acetyl-CoA</name>
        <dbReference type="ChEBI" id="CHEBI:57288"/>
        <label>2</label>
    </ligand>
</feature>
<dbReference type="GO" id="GO:0035447">
    <property type="term" value="F:mycothiol synthase activity"/>
    <property type="evidence" value="ECO:0007669"/>
    <property type="project" value="UniProtKB-UniRule"/>
</dbReference>
<feature type="region of interest" description="Disordered" evidence="5">
    <location>
        <begin position="1"/>
        <end position="29"/>
    </location>
</feature>
<evidence type="ECO:0000313" key="8">
    <source>
        <dbReference type="Proteomes" id="UP000318336"/>
    </source>
</evidence>
<dbReference type="GO" id="GO:0010125">
    <property type="term" value="P:mycothiol biosynthetic process"/>
    <property type="evidence" value="ECO:0007669"/>
    <property type="project" value="UniProtKB-UniRule"/>
</dbReference>
<feature type="domain" description="N-acetyltransferase" evidence="6">
    <location>
        <begin position="169"/>
        <end position="325"/>
    </location>
</feature>
<dbReference type="EC" id="2.3.1.189" evidence="4"/>
<dbReference type="Gene3D" id="3.40.630.30">
    <property type="match status" value="1"/>
</dbReference>